<dbReference type="Proteomes" id="UP000576969">
    <property type="component" value="Unassembled WGS sequence"/>
</dbReference>
<evidence type="ECO:0000256" key="1">
    <source>
        <dbReference type="ARBA" id="ARBA00006484"/>
    </source>
</evidence>
<dbReference type="GO" id="GO:0016616">
    <property type="term" value="F:oxidoreductase activity, acting on the CH-OH group of donors, NAD or NADP as acceptor"/>
    <property type="evidence" value="ECO:0007669"/>
    <property type="project" value="TreeGrafter"/>
</dbReference>
<keyword evidence="4" id="KW-1185">Reference proteome</keyword>
<dbReference type="Gene3D" id="3.40.50.720">
    <property type="entry name" value="NAD(P)-binding Rossmann-like Domain"/>
    <property type="match status" value="1"/>
</dbReference>
<name>A0A7Y9GL28_9MICO</name>
<dbReference type="SUPFAM" id="SSF51735">
    <property type="entry name" value="NAD(P)-binding Rossmann-fold domains"/>
    <property type="match status" value="1"/>
</dbReference>
<dbReference type="EC" id="1.1.1.-" evidence="3"/>
<evidence type="ECO:0000256" key="2">
    <source>
        <dbReference type="ARBA" id="ARBA00023002"/>
    </source>
</evidence>
<reference evidence="3 4" key="1">
    <citation type="submission" date="2020-07" db="EMBL/GenBank/DDBJ databases">
        <title>Sequencing the genomes of 1000 actinobacteria strains.</title>
        <authorList>
            <person name="Klenk H.-P."/>
        </authorList>
    </citation>
    <scope>NUCLEOTIDE SEQUENCE [LARGE SCALE GENOMIC DNA]</scope>
    <source>
        <strain evidence="3 4">DSM 24662</strain>
    </source>
</reference>
<gene>
    <name evidence="3" type="ORF">BJ991_000479</name>
</gene>
<protein>
    <submittedName>
        <fullName evidence="3">2-hydroxycyclohexanecarboxyl-CoA dehydrogenase</fullName>
        <ecNumber evidence="3">1.1.1.-</ecNumber>
    </submittedName>
</protein>
<dbReference type="PANTHER" id="PTHR42760:SF133">
    <property type="entry name" value="3-OXOACYL-[ACYL-CARRIER-PROTEIN] REDUCTASE"/>
    <property type="match status" value="1"/>
</dbReference>
<sequence length="260" mass="27341">MSAGTRAAAGFQGTEAVVTGAGSGIAREVARQLAAAGANVTIWDRDADAAREAHAELLDSWPGGEHRRDMVDIADAESVAGATERLRADVPTTDVLINCAAIAAPGPITGPFLDMPESQWRPLIEVNFVGHVRVLQALLPGMVDLEGGASVVNVISDSYFGQDRNLAMYGAGKAALWSLTKTLAREVGPRSVRVNGVSPSATHTPSTSEWMGKYEDRIVKMYPLGRLGTPTDQANAIVFLASDDAAWITGQILSVNGGFI</sequence>
<dbReference type="Pfam" id="PF13561">
    <property type="entry name" value="adh_short_C2"/>
    <property type="match status" value="1"/>
</dbReference>
<organism evidence="3 4">
    <name type="scientific">Microbacterium immunditiarum</name>
    <dbReference type="NCBI Taxonomy" id="337480"/>
    <lineage>
        <taxon>Bacteria</taxon>
        <taxon>Bacillati</taxon>
        <taxon>Actinomycetota</taxon>
        <taxon>Actinomycetes</taxon>
        <taxon>Micrococcales</taxon>
        <taxon>Microbacteriaceae</taxon>
        <taxon>Microbacterium</taxon>
    </lineage>
</organism>
<dbReference type="FunFam" id="3.40.50.720:FF:000084">
    <property type="entry name" value="Short-chain dehydrogenase reductase"/>
    <property type="match status" value="1"/>
</dbReference>
<dbReference type="InterPro" id="IPR002347">
    <property type="entry name" value="SDR_fam"/>
</dbReference>
<evidence type="ECO:0000313" key="3">
    <source>
        <dbReference type="EMBL" id="NYE18451.1"/>
    </source>
</evidence>
<comment type="similarity">
    <text evidence="1">Belongs to the short-chain dehydrogenases/reductases (SDR) family.</text>
</comment>
<keyword evidence="2 3" id="KW-0560">Oxidoreductase</keyword>
<dbReference type="InterPro" id="IPR036291">
    <property type="entry name" value="NAD(P)-bd_dom_sf"/>
</dbReference>
<proteinExistence type="inferred from homology"/>
<dbReference type="PANTHER" id="PTHR42760">
    <property type="entry name" value="SHORT-CHAIN DEHYDROGENASES/REDUCTASES FAMILY MEMBER"/>
    <property type="match status" value="1"/>
</dbReference>
<dbReference type="AlphaFoldDB" id="A0A7Y9GL28"/>
<dbReference type="RefSeq" id="WP_179487118.1">
    <property type="nucleotide sequence ID" value="NZ_JACCBV010000001.1"/>
</dbReference>
<comment type="caution">
    <text evidence="3">The sequence shown here is derived from an EMBL/GenBank/DDBJ whole genome shotgun (WGS) entry which is preliminary data.</text>
</comment>
<dbReference type="PRINTS" id="PR00080">
    <property type="entry name" value="SDRFAMILY"/>
</dbReference>
<dbReference type="EMBL" id="JACCBV010000001">
    <property type="protein sequence ID" value="NYE18451.1"/>
    <property type="molecule type" value="Genomic_DNA"/>
</dbReference>
<dbReference type="InterPro" id="IPR020904">
    <property type="entry name" value="Sc_DH/Rdtase_CS"/>
</dbReference>
<accession>A0A7Y9GL28</accession>
<evidence type="ECO:0000313" key="4">
    <source>
        <dbReference type="Proteomes" id="UP000576969"/>
    </source>
</evidence>
<dbReference type="PRINTS" id="PR00081">
    <property type="entry name" value="GDHRDH"/>
</dbReference>
<dbReference type="CDD" id="cd05233">
    <property type="entry name" value="SDR_c"/>
    <property type="match status" value="1"/>
</dbReference>
<dbReference type="PROSITE" id="PS00061">
    <property type="entry name" value="ADH_SHORT"/>
    <property type="match status" value="1"/>
</dbReference>